<name>A0AAE0YR94_9GAST</name>
<dbReference type="Proteomes" id="UP001283361">
    <property type="component" value="Unassembled WGS sequence"/>
</dbReference>
<dbReference type="EMBL" id="JAWDGP010005602">
    <property type="protein sequence ID" value="KAK3755384.1"/>
    <property type="molecule type" value="Genomic_DNA"/>
</dbReference>
<organism evidence="1 2">
    <name type="scientific">Elysia crispata</name>
    <name type="common">lettuce slug</name>
    <dbReference type="NCBI Taxonomy" id="231223"/>
    <lineage>
        <taxon>Eukaryota</taxon>
        <taxon>Metazoa</taxon>
        <taxon>Spiralia</taxon>
        <taxon>Lophotrochozoa</taxon>
        <taxon>Mollusca</taxon>
        <taxon>Gastropoda</taxon>
        <taxon>Heterobranchia</taxon>
        <taxon>Euthyneura</taxon>
        <taxon>Panpulmonata</taxon>
        <taxon>Sacoglossa</taxon>
        <taxon>Placobranchoidea</taxon>
        <taxon>Plakobranchidae</taxon>
        <taxon>Elysia</taxon>
    </lineage>
</organism>
<accession>A0AAE0YR94</accession>
<reference evidence="1" key="1">
    <citation type="journal article" date="2023" name="G3 (Bethesda)">
        <title>A reference genome for the long-term kleptoplast-retaining sea slug Elysia crispata morphotype clarki.</title>
        <authorList>
            <person name="Eastman K.E."/>
            <person name="Pendleton A.L."/>
            <person name="Shaikh M.A."/>
            <person name="Suttiyut T."/>
            <person name="Ogas R."/>
            <person name="Tomko P."/>
            <person name="Gavelis G."/>
            <person name="Widhalm J.R."/>
            <person name="Wisecaver J.H."/>
        </authorList>
    </citation>
    <scope>NUCLEOTIDE SEQUENCE</scope>
    <source>
        <strain evidence="1">ECLA1</strain>
    </source>
</reference>
<comment type="caution">
    <text evidence="1">The sequence shown here is derived from an EMBL/GenBank/DDBJ whole genome shotgun (WGS) entry which is preliminary data.</text>
</comment>
<gene>
    <name evidence="1" type="ORF">RRG08_026114</name>
</gene>
<sequence length="80" mass="9327">MKSRVELKRKKRRDTGLCMSHKDGCVKGNKEKKLLERYQGSQDSLLLCSWNGWFHSTFRNSFIPQCNSWEIRGSGKKTSC</sequence>
<evidence type="ECO:0000313" key="1">
    <source>
        <dbReference type="EMBL" id="KAK3755384.1"/>
    </source>
</evidence>
<protein>
    <submittedName>
        <fullName evidence="1">Uncharacterized protein</fullName>
    </submittedName>
</protein>
<evidence type="ECO:0000313" key="2">
    <source>
        <dbReference type="Proteomes" id="UP001283361"/>
    </source>
</evidence>
<keyword evidence="2" id="KW-1185">Reference proteome</keyword>
<dbReference type="AlphaFoldDB" id="A0AAE0YR94"/>
<proteinExistence type="predicted"/>